<dbReference type="AlphaFoldDB" id="A0A210QPL8"/>
<organism evidence="13 14">
    <name type="scientific">Mizuhopecten yessoensis</name>
    <name type="common">Japanese scallop</name>
    <name type="synonym">Patinopecten yessoensis</name>
    <dbReference type="NCBI Taxonomy" id="6573"/>
    <lineage>
        <taxon>Eukaryota</taxon>
        <taxon>Metazoa</taxon>
        <taxon>Spiralia</taxon>
        <taxon>Lophotrochozoa</taxon>
        <taxon>Mollusca</taxon>
        <taxon>Bivalvia</taxon>
        <taxon>Autobranchia</taxon>
        <taxon>Pteriomorphia</taxon>
        <taxon>Pectinida</taxon>
        <taxon>Pectinoidea</taxon>
        <taxon>Pectinidae</taxon>
        <taxon>Mizuhopecten</taxon>
    </lineage>
</organism>
<feature type="compositionally biased region" description="Basic and acidic residues" evidence="11">
    <location>
        <begin position="439"/>
        <end position="450"/>
    </location>
</feature>
<evidence type="ECO:0000256" key="12">
    <source>
        <dbReference type="SAM" id="Phobius"/>
    </source>
</evidence>
<keyword evidence="2" id="KW-0813">Transport</keyword>
<name>A0A210QPL8_MIZYE</name>
<dbReference type="EMBL" id="NEDP02002502">
    <property type="protein sequence ID" value="OWF50661.1"/>
    <property type="molecule type" value="Genomic_DNA"/>
</dbReference>
<dbReference type="Gene3D" id="1.20.120.350">
    <property type="entry name" value="Voltage-gated potassium channels. Chain C"/>
    <property type="match status" value="1"/>
</dbReference>
<feature type="region of interest" description="Disordered" evidence="11">
    <location>
        <begin position="395"/>
        <end position="450"/>
    </location>
</feature>
<keyword evidence="10" id="KW-0175">Coiled coil</keyword>
<sequence length="450" mass="50451">MTLSYGTASNEEKRSIMFWRRKRPERGLKALAEGGLAFARTYSNILAQTESKLDHAIDRDNRKPKSTIGKVRMKGEKIIHSKQVLLSIVLLNIIDCILVLGELILDIYILKGVLDKAEYKELNFVINMKQLYPDHLAPLDKTDIGILYDKVLEAHIEWDKGTRNSHGTDTSLTSHNPANFTFLTTINPSSNTETATPSVRRKRAITSDNGSHGNTTVDLHGNSTIHHDDHEHEHPLEEELAHAFHKASIAILAILAVETMLKVFFFGKEMLERKLEMFDGFIVFASFVVDIVFLKGMSGMHVREMVVILAFLVPWRVIRVVNSLVVAVIDHEHFRMKLLYKQKKEVSTDLKKMKAENKSLMNGIDILKKMAISAGVTEQDIEKSLAIANVKGKKKKGPSISSIAASHFSSSMKKNSTSVSSEPKTRVPSIEESELENDVFGKVDDPKSPV</sequence>
<feature type="transmembrane region" description="Helical" evidence="12">
    <location>
        <begin position="84"/>
        <end position="110"/>
    </location>
</feature>
<comment type="subcellular location">
    <subcellularLocation>
        <location evidence="1">Cell membrane</location>
        <topology evidence="1">Multi-pass membrane protein</topology>
    </subcellularLocation>
</comment>
<keyword evidence="7" id="KW-0406">Ion transport</keyword>
<dbReference type="InterPro" id="IPR027359">
    <property type="entry name" value="Volt_channel_dom_sf"/>
</dbReference>
<gene>
    <name evidence="13" type="ORF">KP79_PYT18226</name>
</gene>
<dbReference type="PANTHER" id="PTHR46480:SF1">
    <property type="entry name" value="VOLTAGE-GATED HYDROGEN CHANNEL 1"/>
    <property type="match status" value="1"/>
</dbReference>
<reference evidence="13 14" key="1">
    <citation type="journal article" date="2017" name="Nat. Ecol. Evol.">
        <title>Scallop genome provides insights into evolution of bilaterian karyotype and development.</title>
        <authorList>
            <person name="Wang S."/>
            <person name="Zhang J."/>
            <person name="Jiao W."/>
            <person name="Li J."/>
            <person name="Xun X."/>
            <person name="Sun Y."/>
            <person name="Guo X."/>
            <person name="Huan P."/>
            <person name="Dong B."/>
            <person name="Zhang L."/>
            <person name="Hu X."/>
            <person name="Sun X."/>
            <person name="Wang J."/>
            <person name="Zhao C."/>
            <person name="Wang Y."/>
            <person name="Wang D."/>
            <person name="Huang X."/>
            <person name="Wang R."/>
            <person name="Lv J."/>
            <person name="Li Y."/>
            <person name="Zhang Z."/>
            <person name="Liu B."/>
            <person name="Lu W."/>
            <person name="Hui Y."/>
            <person name="Liang J."/>
            <person name="Zhou Z."/>
            <person name="Hou R."/>
            <person name="Li X."/>
            <person name="Liu Y."/>
            <person name="Li H."/>
            <person name="Ning X."/>
            <person name="Lin Y."/>
            <person name="Zhao L."/>
            <person name="Xing Q."/>
            <person name="Dou J."/>
            <person name="Li Y."/>
            <person name="Mao J."/>
            <person name="Guo H."/>
            <person name="Dou H."/>
            <person name="Li T."/>
            <person name="Mu C."/>
            <person name="Jiang W."/>
            <person name="Fu Q."/>
            <person name="Fu X."/>
            <person name="Miao Y."/>
            <person name="Liu J."/>
            <person name="Yu Q."/>
            <person name="Li R."/>
            <person name="Liao H."/>
            <person name="Li X."/>
            <person name="Kong Y."/>
            <person name="Jiang Z."/>
            <person name="Chourrout D."/>
            <person name="Li R."/>
            <person name="Bao Z."/>
        </authorList>
    </citation>
    <scope>NUCLEOTIDE SEQUENCE [LARGE SCALE GENOMIC DNA]</scope>
    <source>
        <strain evidence="13 14">PY_sf001</strain>
    </source>
</reference>
<dbReference type="InterPro" id="IPR031846">
    <property type="entry name" value="Hvcn1"/>
</dbReference>
<evidence type="ECO:0000256" key="2">
    <source>
        <dbReference type="ARBA" id="ARBA00022448"/>
    </source>
</evidence>
<keyword evidence="5" id="KW-0851">Voltage-gated channel</keyword>
<dbReference type="Proteomes" id="UP000242188">
    <property type="component" value="Unassembled WGS sequence"/>
</dbReference>
<proteinExistence type="predicted"/>
<keyword evidence="6 12" id="KW-1133">Transmembrane helix</keyword>
<evidence type="ECO:0000256" key="5">
    <source>
        <dbReference type="ARBA" id="ARBA00022882"/>
    </source>
</evidence>
<evidence type="ECO:0000313" key="13">
    <source>
        <dbReference type="EMBL" id="OWF50661.1"/>
    </source>
</evidence>
<evidence type="ECO:0000256" key="10">
    <source>
        <dbReference type="SAM" id="Coils"/>
    </source>
</evidence>
<evidence type="ECO:0000256" key="1">
    <source>
        <dbReference type="ARBA" id="ARBA00004651"/>
    </source>
</evidence>
<keyword evidence="4 12" id="KW-0812">Transmembrane</keyword>
<keyword evidence="9" id="KW-0407">Ion channel</keyword>
<protein>
    <submittedName>
        <fullName evidence="13">Voltage-gated hydrogen channel 1</fullName>
    </submittedName>
</protein>
<keyword evidence="14" id="KW-1185">Reference proteome</keyword>
<dbReference type="GO" id="GO:0005886">
    <property type="term" value="C:plasma membrane"/>
    <property type="evidence" value="ECO:0007669"/>
    <property type="project" value="UniProtKB-SubCell"/>
</dbReference>
<dbReference type="OrthoDB" id="427456at2759"/>
<accession>A0A210QPL8</accession>
<dbReference type="PANTHER" id="PTHR46480">
    <property type="entry name" value="F20B24.22"/>
    <property type="match status" value="1"/>
</dbReference>
<feature type="coiled-coil region" evidence="10">
    <location>
        <begin position="336"/>
        <end position="370"/>
    </location>
</feature>
<evidence type="ECO:0000256" key="7">
    <source>
        <dbReference type="ARBA" id="ARBA00023065"/>
    </source>
</evidence>
<evidence type="ECO:0000256" key="6">
    <source>
        <dbReference type="ARBA" id="ARBA00022989"/>
    </source>
</evidence>
<evidence type="ECO:0000256" key="11">
    <source>
        <dbReference type="SAM" id="MobiDB-lite"/>
    </source>
</evidence>
<dbReference type="GO" id="GO:0030171">
    <property type="term" value="F:voltage-gated proton channel activity"/>
    <property type="evidence" value="ECO:0007669"/>
    <property type="project" value="InterPro"/>
</dbReference>
<evidence type="ECO:0000256" key="3">
    <source>
        <dbReference type="ARBA" id="ARBA00022475"/>
    </source>
</evidence>
<keyword evidence="3" id="KW-1003">Cell membrane</keyword>
<evidence type="ECO:0000256" key="4">
    <source>
        <dbReference type="ARBA" id="ARBA00022692"/>
    </source>
</evidence>
<feature type="compositionally biased region" description="Low complexity" evidence="11">
    <location>
        <begin position="399"/>
        <end position="421"/>
    </location>
</feature>
<feature type="transmembrane region" description="Helical" evidence="12">
    <location>
        <begin position="243"/>
        <end position="265"/>
    </location>
</feature>
<dbReference type="GO" id="GO:0034702">
    <property type="term" value="C:monoatomic ion channel complex"/>
    <property type="evidence" value="ECO:0007669"/>
    <property type="project" value="UniProtKB-KW"/>
</dbReference>
<evidence type="ECO:0000313" key="14">
    <source>
        <dbReference type="Proteomes" id="UP000242188"/>
    </source>
</evidence>
<evidence type="ECO:0000256" key="9">
    <source>
        <dbReference type="ARBA" id="ARBA00023303"/>
    </source>
</evidence>
<evidence type="ECO:0000256" key="8">
    <source>
        <dbReference type="ARBA" id="ARBA00023136"/>
    </source>
</evidence>
<comment type="caution">
    <text evidence="13">The sequence shown here is derived from an EMBL/GenBank/DDBJ whole genome shotgun (WGS) entry which is preliminary data.</text>
</comment>
<keyword evidence="8 12" id="KW-0472">Membrane</keyword>
<feature type="transmembrane region" description="Helical" evidence="12">
    <location>
        <begin position="277"/>
        <end position="294"/>
    </location>
</feature>